<dbReference type="AlphaFoldDB" id="A0A167RXX8"/>
<evidence type="ECO:0000313" key="6">
    <source>
        <dbReference type="EMBL" id="KZN86561.1"/>
    </source>
</evidence>
<comment type="similarity">
    <text evidence="1">Belongs to the class-II pyridine nucleotide-disulfide oxidoreductase family.</text>
</comment>
<dbReference type="PANTHER" id="PTHR48105">
    <property type="entry name" value="THIOREDOXIN REDUCTASE 1-RELATED-RELATED"/>
    <property type="match status" value="1"/>
</dbReference>
<dbReference type="PRINTS" id="PR00469">
    <property type="entry name" value="PNDRDTASEII"/>
</dbReference>
<reference evidence="6" key="1">
    <citation type="journal article" date="2014" name="Genome Announc.">
        <title>Complete sequencing and chromosome-scale genome assembly of the industrial progenitor strain P2niaD18 from the penicillin producer Penicillium chrysogenum.</title>
        <authorList>
            <person name="Specht T."/>
            <person name="Dahlmann T.A."/>
            <person name="Zadra I."/>
            <person name="Kurnsteiner H."/>
            <person name="Kuck U."/>
        </authorList>
    </citation>
    <scope>NUCLEOTIDE SEQUENCE [LARGE SCALE GENOMIC DNA]</scope>
    <source>
        <strain evidence="6">P2niaD18</strain>
    </source>
</reference>
<dbReference type="InterPro" id="IPR050097">
    <property type="entry name" value="Ferredoxin-NADP_redctase_2"/>
</dbReference>
<dbReference type="InterPro" id="IPR023753">
    <property type="entry name" value="FAD/NAD-binding_dom"/>
</dbReference>
<feature type="signal peptide" evidence="4">
    <location>
        <begin position="1"/>
        <end position="30"/>
    </location>
</feature>
<sequence>MVYLKSSFWRFCLLCLPLSSALIIPQSVLAEDAEDTVSDVTRQLETNEVEFNITDYTSPGEWEPTAWDYDVAIVGGGPAGLAASMSLARVARTSILYDSQEYRNGQTRYMHDVLGQDGEVPLKFRAAVRKQIDELYPDYSFWATRKTKVIGIIPLEKGFRVYDDKGGTVTAKRVIMATGIKDVLPNKPGFAEAFGRGVFWCPWCDGHDYKDRKMVVYGKLASAIGSALNVRKLTTDITIVTGGPLTKEDKDAAEARWPGWETVIKNTYKIPIRENEITKIERTTTKMEPKDDEYRVHLNGGSPNPIVTNGMLISVPTTQTSSLHKQLRLEMDGSSVKVKKNMESSTSGLYVVGDANNDGSTNAYHAMWSAKRAAVSAHVSMSKQEYLDAVPTAMVAAAGGDEDFYRLQIQDLEFQVGDDVEQMFKALGG</sequence>
<keyword evidence="4" id="KW-0732">Signal</keyword>
<keyword evidence="3" id="KW-0560">Oxidoreductase</keyword>
<dbReference type="GO" id="GO:0016491">
    <property type="term" value="F:oxidoreductase activity"/>
    <property type="evidence" value="ECO:0007669"/>
    <property type="project" value="UniProtKB-KW"/>
</dbReference>
<dbReference type="SUPFAM" id="SSF51905">
    <property type="entry name" value="FAD/NAD(P)-binding domain"/>
    <property type="match status" value="1"/>
</dbReference>
<dbReference type="Gene3D" id="3.50.50.60">
    <property type="entry name" value="FAD/NAD(P)-binding domain"/>
    <property type="match status" value="2"/>
</dbReference>
<feature type="domain" description="FAD/NAD(P)-binding" evidence="5">
    <location>
        <begin position="69"/>
        <end position="369"/>
    </location>
</feature>
<accession>A0A167RXX8</accession>
<dbReference type="EMBL" id="CM002799">
    <property type="protein sequence ID" value="KZN86561.1"/>
    <property type="molecule type" value="Genomic_DNA"/>
</dbReference>
<dbReference type="GO" id="GO:0097237">
    <property type="term" value="P:cellular response to toxic substance"/>
    <property type="evidence" value="ECO:0007669"/>
    <property type="project" value="UniProtKB-ARBA"/>
</dbReference>
<protein>
    <submittedName>
        <fullName evidence="6">Putative thioredoxin reductase</fullName>
    </submittedName>
</protein>
<name>A0A167RXX8_PENCH</name>
<proteinExistence type="inferred from homology"/>
<organism evidence="6">
    <name type="scientific">Penicillium chrysogenum</name>
    <name type="common">Penicillium notatum</name>
    <dbReference type="NCBI Taxonomy" id="5076"/>
    <lineage>
        <taxon>Eukaryota</taxon>
        <taxon>Fungi</taxon>
        <taxon>Dikarya</taxon>
        <taxon>Ascomycota</taxon>
        <taxon>Pezizomycotina</taxon>
        <taxon>Eurotiomycetes</taxon>
        <taxon>Eurotiomycetidae</taxon>
        <taxon>Eurotiales</taxon>
        <taxon>Aspergillaceae</taxon>
        <taxon>Penicillium</taxon>
        <taxon>Penicillium chrysogenum species complex</taxon>
    </lineage>
</organism>
<gene>
    <name evidence="6" type="ORF">EN45_050940</name>
</gene>
<evidence type="ECO:0000256" key="4">
    <source>
        <dbReference type="SAM" id="SignalP"/>
    </source>
</evidence>
<evidence type="ECO:0000256" key="2">
    <source>
        <dbReference type="ARBA" id="ARBA00022630"/>
    </source>
</evidence>
<dbReference type="Proteomes" id="UP000076449">
    <property type="component" value="Chromosome II"/>
</dbReference>
<dbReference type="PhylomeDB" id="A0A167RXX8"/>
<evidence type="ECO:0000256" key="1">
    <source>
        <dbReference type="ARBA" id="ARBA00009333"/>
    </source>
</evidence>
<dbReference type="PRINTS" id="PR00368">
    <property type="entry name" value="FADPNR"/>
</dbReference>
<keyword evidence="2" id="KW-0285">Flavoprotein</keyword>
<feature type="chain" id="PRO_5007892093" evidence="4">
    <location>
        <begin position="31"/>
        <end position="429"/>
    </location>
</feature>
<dbReference type="Pfam" id="PF07992">
    <property type="entry name" value="Pyr_redox_2"/>
    <property type="match status" value="1"/>
</dbReference>
<evidence type="ECO:0000259" key="5">
    <source>
        <dbReference type="Pfam" id="PF07992"/>
    </source>
</evidence>
<evidence type="ECO:0000256" key="3">
    <source>
        <dbReference type="ARBA" id="ARBA00023002"/>
    </source>
</evidence>
<dbReference type="InterPro" id="IPR036188">
    <property type="entry name" value="FAD/NAD-bd_sf"/>
</dbReference>